<evidence type="ECO:0000313" key="3">
    <source>
        <dbReference type="Proteomes" id="UP001254608"/>
    </source>
</evidence>
<dbReference type="SFLD" id="SFLDS00019">
    <property type="entry name" value="Glutathione_Transferase_(cytos"/>
    <property type="match status" value="1"/>
</dbReference>
<dbReference type="InterPro" id="IPR047047">
    <property type="entry name" value="GST_Omega-like_C"/>
</dbReference>
<dbReference type="PANTHER" id="PTHR32419">
    <property type="entry name" value="GLUTATHIONYL-HYDROQUINONE REDUCTASE"/>
    <property type="match status" value="1"/>
</dbReference>
<keyword evidence="3" id="KW-1185">Reference proteome</keyword>
<dbReference type="InterPro" id="IPR040079">
    <property type="entry name" value="Glutathione_S-Trfase"/>
</dbReference>
<organism evidence="2 3">
    <name type="scientific">Banduia mediterranea</name>
    <dbReference type="NCBI Taxonomy" id="3075609"/>
    <lineage>
        <taxon>Bacteria</taxon>
        <taxon>Pseudomonadati</taxon>
        <taxon>Pseudomonadota</taxon>
        <taxon>Gammaproteobacteria</taxon>
        <taxon>Nevskiales</taxon>
        <taxon>Algiphilaceae</taxon>
        <taxon>Banduia</taxon>
    </lineage>
</organism>
<keyword evidence="2" id="KW-0560">Oxidoreductase</keyword>
<dbReference type="RefSeq" id="WP_311365277.1">
    <property type="nucleotide sequence ID" value="NZ_JAVRIC010000014.1"/>
</dbReference>
<dbReference type="PIRSF" id="PIRSF015753">
    <property type="entry name" value="GST"/>
    <property type="match status" value="1"/>
</dbReference>
<reference evidence="2 3" key="1">
    <citation type="submission" date="2023-09" db="EMBL/GenBank/DDBJ databases">
        <authorList>
            <person name="Rey-Velasco X."/>
        </authorList>
    </citation>
    <scope>NUCLEOTIDE SEQUENCE [LARGE SCALE GENOMIC DNA]</scope>
    <source>
        <strain evidence="2 3">W345</strain>
    </source>
</reference>
<dbReference type="PROSITE" id="PS50405">
    <property type="entry name" value="GST_CTER"/>
    <property type="match status" value="1"/>
</dbReference>
<dbReference type="InterPro" id="IPR036282">
    <property type="entry name" value="Glutathione-S-Trfase_C_sf"/>
</dbReference>
<dbReference type="InterPro" id="IPR036249">
    <property type="entry name" value="Thioredoxin-like_sf"/>
</dbReference>
<sequence length="312" mass="35836">MGKLVDGIWQQAGYDTDNNEGRFVRWDSSFRDSVETDPDARYPAEPGRYRLYVSLACPWAHRTLIVRALKGLEEAIPVSIVDPYMGEQGWSFSDGRDCIPDPLFGARHLHELYVRAKPDYSGRVTVPVLWDRRHGSIVNNESADLLRMLNRAFDAYANRDLHDLYPAERREQIDAVNARVYDQVNNGVYKAGFASTQAAYDEAVGELFCALDWLETHLKGRDWLVGEQLSEADIRLFTTLIRFDAVYHGHFKCNLRRIKDYARLEAYLERLYAIPQIGSTVNFRHIKQHYYSSHRQINPSGIVPAGPILPFL</sequence>
<dbReference type="SUPFAM" id="SSF52833">
    <property type="entry name" value="Thioredoxin-like"/>
    <property type="match status" value="1"/>
</dbReference>
<dbReference type="InterPro" id="IPR010987">
    <property type="entry name" value="Glutathione-S-Trfase_C-like"/>
</dbReference>
<dbReference type="EC" id="1.8.5.-" evidence="2"/>
<gene>
    <name evidence="2" type="ORF">RM530_11000</name>
</gene>
<feature type="domain" description="GST C-terminal" evidence="1">
    <location>
        <begin position="166"/>
        <end position="300"/>
    </location>
</feature>
<dbReference type="EMBL" id="JAVRIC010000014">
    <property type="protein sequence ID" value="MDT0497885.1"/>
    <property type="molecule type" value="Genomic_DNA"/>
</dbReference>
<comment type="caution">
    <text evidence="2">The sequence shown here is derived from an EMBL/GenBank/DDBJ whole genome shotgun (WGS) entry which is preliminary data.</text>
</comment>
<dbReference type="Pfam" id="PF13409">
    <property type="entry name" value="GST_N_2"/>
    <property type="match status" value="1"/>
</dbReference>
<name>A0ABU2WJ44_9GAMM</name>
<dbReference type="SFLD" id="SFLDG01148">
    <property type="entry name" value="Xi_(cytGST)"/>
    <property type="match status" value="1"/>
</dbReference>
<accession>A0ABU2WJ44</accession>
<dbReference type="SUPFAM" id="SSF47616">
    <property type="entry name" value="GST C-terminal domain-like"/>
    <property type="match status" value="1"/>
</dbReference>
<dbReference type="Gene3D" id="3.40.30.10">
    <property type="entry name" value="Glutaredoxin"/>
    <property type="match status" value="1"/>
</dbReference>
<protein>
    <submittedName>
        <fullName evidence="2">Glutathione S-transferase family protein</fullName>
        <ecNumber evidence="2">1.8.5.-</ecNumber>
    </submittedName>
</protein>
<evidence type="ECO:0000259" key="1">
    <source>
        <dbReference type="PROSITE" id="PS50405"/>
    </source>
</evidence>
<dbReference type="SFLD" id="SFLDG01206">
    <property type="entry name" value="Xi.1"/>
    <property type="match status" value="1"/>
</dbReference>
<dbReference type="Pfam" id="PF13410">
    <property type="entry name" value="GST_C_2"/>
    <property type="match status" value="1"/>
</dbReference>
<dbReference type="InterPro" id="IPR016639">
    <property type="entry name" value="GST_Omega/GSH"/>
</dbReference>
<dbReference type="Gene3D" id="1.20.1050.10">
    <property type="match status" value="1"/>
</dbReference>
<dbReference type="CDD" id="cd03190">
    <property type="entry name" value="GST_C_Omega_like"/>
    <property type="match status" value="1"/>
</dbReference>
<proteinExistence type="predicted"/>
<dbReference type="Proteomes" id="UP001254608">
    <property type="component" value="Unassembled WGS sequence"/>
</dbReference>
<evidence type="ECO:0000313" key="2">
    <source>
        <dbReference type="EMBL" id="MDT0497885.1"/>
    </source>
</evidence>
<dbReference type="GO" id="GO:0016491">
    <property type="term" value="F:oxidoreductase activity"/>
    <property type="evidence" value="ECO:0007669"/>
    <property type="project" value="UniProtKB-KW"/>
</dbReference>
<dbReference type="PANTHER" id="PTHR32419:SF6">
    <property type="entry name" value="GLUTATHIONE S-TRANSFERASE OMEGA-LIKE 1-RELATED"/>
    <property type="match status" value="1"/>
</dbReference>
<dbReference type="InterPro" id="IPR004045">
    <property type="entry name" value="Glutathione_S-Trfase_N"/>
</dbReference>